<evidence type="ECO:0000313" key="2">
    <source>
        <dbReference type="EMBL" id="MFD2692261.1"/>
    </source>
</evidence>
<protein>
    <submittedName>
        <fullName evidence="2">DUF2975 domain-containing protein</fullName>
    </submittedName>
</protein>
<name>A0ABW5RXW7_9BACL</name>
<evidence type="ECO:0000256" key="1">
    <source>
        <dbReference type="SAM" id="Phobius"/>
    </source>
</evidence>
<dbReference type="EMBL" id="JBHUMQ010000001">
    <property type="protein sequence ID" value="MFD2692261.1"/>
    <property type="molecule type" value="Genomic_DNA"/>
</dbReference>
<feature type="transmembrane region" description="Helical" evidence="1">
    <location>
        <begin position="115"/>
        <end position="136"/>
    </location>
</feature>
<keyword evidence="3" id="KW-1185">Reference proteome</keyword>
<keyword evidence="1" id="KW-0812">Transmembrane</keyword>
<feature type="transmembrane region" description="Helical" evidence="1">
    <location>
        <begin position="90"/>
        <end position="109"/>
    </location>
</feature>
<dbReference type="InterPro" id="IPR021354">
    <property type="entry name" value="DUF2975"/>
</dbReference>
<evidence type="ECO:0000313" key="3">
    <source>
        <dbReference type="Proteomes" id="UP001597399"/>
    </source>
</evidence>
<keyword evidence="1" id="KW-1133">Transmembrane helix</keyword>
<comment type="caution">
    <text evidence="2">The sequence shown here is derived from an EMBL/GenBank/DDBJ whole genome shotgun (WGS) entry which is preliminary data.</text>
</comment>
<dbReference type="RefSeq" id="WP_253058616.1">
    <property type="nucleotide sequence ID" value="NZ_JAMXWM010000003.1"/>
</dbReference>
<keyword evidence="1" id="KW-0472">Membrane</keyword>
<feature type="transmembrane region" description="Helical" evidence="1">
    <location>
        <begin position="16"/>
        <end position="38"/>
    </location>
</feature>
<feature type="transmembrane region" description="Helical" evidence="1">
    <location>
        <begin position="50"/>
        <end position="69"/>
    </location>
</feature>
<gene>
    <name evidence="2" type="ORF">ACFSUE_01180</name>
</gene>
<reference evidence="3" key="1">
    <citation type="journal article" date="2019" name="Int. J. Syst. Evol. Microbiol.">
        <title>The Global Catalogue of Microorganisms (GCM) 10K type strain sequencing project: providing services to taxonomists for standard genome sequencing and annotation.</title>
        <authorList>
            <consortium name="The Broad Institute Genomics Platform"/>
            <consortium name="The Broad Institute Genome Sequencing Center for Infectious Disease"/>
            <person name="Wu L."/>
            <person name="Ma J."/>
        </authorList>
    </citation>
    <scope>NUCLEOTIDE SEQUENCE [LARGE SCALE GENOMIC DNA]</scope>
    <source>
        <strain evidence="3">TISTR 2466</strain>
    </source>
</reference>
<dbReference type="Proteomes" id="UP001597399">
    <property type="component" value="Unassembled WGS sequence"/>
</dbReference>
<proteinExistence type="predicted"/>
<dbReference type="Pfam" id="PF11188">
    <property type="entry name" value="DUF2975"/>
    <property type="match status" value="1"/>
</dbReference>
<organism evidence="2 3">
    <name type="scientific">Sporolactobacillus shoreicorticis</name>
    <dbReference type="NCBI Taxonomy" id="1923877"/>
    <lineage>
        <taxon>Bacteria</taxon>
        <taxon>Bacillati</taxon>
        <taxon>Bacillota</taxon>
        <taxon>Bacilli</taxon>
        <taxon>Bacillales</taxon>
        <taxon>Sporolactobacillaceae</taxon>
        <taxon>Sporolactobacillus</taxon>
    </lineage>
</organism>
<accession>A0ABW5RXW7</accession>
<sequence>MVILDEKGLSGYVKRLLDLIFIGGIAILLSLPWSVSWYMDQLSYGTNRNYWFLLIFLYVTGIFALQIVYEVRRIFKTLNRHNPFMMDNVISLKRIAIDSFIISFCYMVKVVCFNSFFTIIIAMIFIIAGFFSIILAEVFRQAVVVKEENDLTV</sequence>